<proteinExistence type="predicted"/>
<evidence type="ECO:0000313" key="1">
    <source>
        <dbReference type="EMBL" id="MEM4989155.1"/>
    </source>
</evidence>
<evidence type="ECO:0000313" key="2">
    <source>
        <dbReference type="Proteomes" id="UP001495910"/>
    </source>
</evidence>
<keyword evidence="2" id="KW-1185">Reference proteome</keyword>
<reference evidence="1 2" key="1">
    <citation type="submission" date="2024-02" db="EMBL/GenBank/DDBJ databases">
        <title>Draft genome sequence of Collimonas sp. strain H4R21, an effective mineral-weathering bacterial strain isolated from the beech rhizosphere.</title>
        <authorList>
            <person name="Morin E."/>
            <person name="Uroz S."/>
            <person name="Leveau J.H.J."/>
            <person name="Kumar R."/>
            <person name="Rey M.W."/>
            <person name="Pham J."/>
        </authorList>
    </citation>
    <scope>NUCLEOTIDE SEQUENCE [LARGE SCALE GENOMIC DNA]</scope>
    <source>
        <strain evidence="1 2">H4R21</strain>
    </source>
</reference>
<dbReference type="EMBL" id="JBANDC010000012">
    <property type="protein sequence ID" value="MEM4989155.1"/>
    <property type="molecule type" value="Genomic_DNA"/>
</dbReference>
<comment type="caution">
    <text evidence="1">The sequence shown here is derived from an EMBL/GenBank/DDBJ whole genome shotgun (WGS) entry which is preliminary data.</text>
</comment>
<gene>
    <name evidence="1" type="ORF">V8G57_17335</name>
</gene>
<dbReference type="RefSeq" id="WP_092400975.1">
    <property type="nucleotide sequence ID" value="NZ_JBANDC010000012.1"/>
</dbReference>
<dbReference type="Proteomes" id="UP001495910">
    <property type="component" value="Unassembled WGS sequence"/>
</dbReference>
<sequence>MPQFEIEHKGHTIRVASTIVRGGKYRWAVLIDGVLQSPPEIAPSNTWDAARDQGMAFAKDLIDVVK</sequence>
<accession>A0ABU9PYR5</accession>
<name>A0ABU9PYR5_9BURK</name>
<protein>
    <submittedName>
        <fullName evidence="1">Uncharacterized protein</fullName>
    </submittedName>
</protein>
<organism evidence="1 2">
    <name type="scientific">Collimonas rhizosphaerae</name>
    <dbReference type="NCBI Taxonomy" id="3126357"/>
    <lineage>
        <taxon>Bacteria</taxon>
        <taxon>Pseudomonadati</taxon>
        <taxon>Pseudomonadota</taxon>
        <taxon>Betaproteobacteria</taxon>
        <taxon>Burkholderiales</taxon>
        <taxon>Oxalobacteraceae</taxon>
        <taxon>Collimonas</taxon>
    </lineage>
</organism>